<dbReference type="RefSeq" id="WP_219870861.1">
    <property type="nucleotide sequence ID" value="NZ_JAHZIJ010000001.1"/>
</dbReference>
<keyword evidence="2 10" id="KW-0132">Cell division</keyword>
<reference evidence="13 14" key="1">
    <citation type="submission" date="2021-07" db="EMBL/GenBank/DDBJ databases">
        <title>Paenibacillus radiodurans sp. nov., isolated from the southeastern edge of Tengger Desert.</title>
        <authorList>
            <person name="Zhang G."/>
        </authorList>
    </citation>
    <scope>NUCLEOTIDE SEQUENCE [LARGE SCALE GENOMIC DNA]</scope>
    <source>
        <strain evidence="13 14">DT7-4</strain>
    </source>
</reference>
<evidence type="ECO:0000256" key="6">
    <source>
        <dbReference type="ARBA" id="ARBA00022984"/>
    </source>
</evidence>
<keyword evidence="6 10" id="KW-0573">Peptidoglycan synthesis</keyword>
<evidence type="ECO:0000256" key="5">
    <source>
        <dbReference type="ARBA" id="ARBA00022960"/>
    </source>
</evidence>
<dbReference type="EMBL" id="JAHZIJ010000001">
    <property type="protein sequence ID" value="MBW7473648.1"/>
    <property type="molecule type" value="Genomic_DNA"/>
</dbReference>
<evidence type="ECO:0000256" key="8">
    <source>
        <dbReference type="ARBA" id="ARBA00023306"/>
    </source>
</evidence>
<dbReference type="InterPro" id="IPR004276">
    <property type="entry name" value="GlycoTrans_28_N"/>
</dbReference>
<dbReference type="InterPro" id="IPR006009">
    <property type="entry name" value="GlcNAc_MurG"/>
</dbReference>
<feature type="binding site" evidence="10">
    <location>
        <position position="299"/>
    </location>
    <ligand>
        <name>UDP-N-acetyl-alpha-D-glucosamine</name>
        <dbReference type="ChEBI" id="CHEBI:57705"/>
    </ligand>
</feature>
<keyword evidence="8 10" id="KW-0131">Cell cycle</keyword>
<dbReference type="Pfam" id="PF03033">
    <property type="entry name" value="Glyco_transf_28"/>
    <property type="match status" value="1"/>
</dbReference>
<dbReference type="Proteomes" id="UP000812277">
    <property type="component" value="Unassembled WGS sequence"/>
</dbReference>
<accession>A0ABS7D385</accession>
<name>A0ABS7D385_9BACL</name>
<dbReference type="CDD" id="cd03785">
    <property type="entry name" value="GT28_MurG"/>
    <property type="match status" value="1"/>
</dbReference>
<comment type="caution">
    <text evidence="13">The sequence shown here is derived from an EMBL/GenBank/DDBJ whole genome shotgun (WGS) entry which is preliminary data.</text>
</comment>
<keyword evidence="9 10" id="KW-0961">Cell wall biogenesis/degradation</keyword>
<comment type="pathway">
    <text evidence="10">Cell wall biogenesis; peptidoglycan biosynthesis.</text>
</comment>
<comment type="catalytic activity">
    <reaction evidence="10">
        <text>di-trans,octa-cis-undecaprenyl diphospho-N-acetyl-alpha-D-muramoyl-L-alanyl-D-glutamyl-meso-2,6-diaminopimeloyl-D-alanyl-D-alanine + UDP-N-acetyl-alpha-D-glucosamine = di-trans,octa-cis-undecaprenyl diphospho-[N-acetyl-alpha-D-glucosaminyl-(1-&gt;4)]-N-acetyl-alpha-D-muramoyl-L-alanyl-D-glutamyl-meso-2,6-diaminopimeloyl-D-alanyl-D-alanine + UDP + H(+)</text>
        <dbReference type="Rhea" id="RHEA:31227"/>
        <dbReference type="ChEBI" id="CHEBI:15378"/>
        <dbReference type="ChEBI" id="CHEBI:57705"/>
        <dbReference type="ChEBI" id="CHEBI:58223"/>
        <dbReference type="ChEBI" id="CHEBI:61387"/>
        <dbReference type="ChEBI" id="CHEBI:61388"/>
        <dbReference type="EC" id="2.4.1.227"/>
    </reaction>
</comment>
<keyword evidence="5 10" id="KW-0133">Cell shape</keyword>
<keyword evidence="4 10" id="KW-0808">Transferase</keyword>
<feature type="binding site" evidence="10">
    <location>
        <position position="196"/>
    </location>
    <ligand>
        <name>UDP-N-acetyl-alpha-D-glucosamine</name>
        <dbReference type="ChEBI" id="CHEBI:57705"/>
    </ligand>
</feature>
<sequence length="369" mass="39817">MRIVLTGGGTGGHIYPALAIGKRVVEEDESSSILYIGTPNGLESRIVPAQGIPFEPVEITGFRRKLSYDNVRTILRFLKGVRRSKELLRTFKPDVVVGTGGYVCGPVVYAAAKLGIPTLIHEQNADPGLTNKFLARYADCVAVSFQESLPRFSRTKRIVNTGNPCATNVVQASRDNGFNSLGLPNGSRIVLMVGGSRGAKAMNDVMVDMVPMLGRLPDVHFVFVTGESYYDGTMERMKAVMPRISNNIHVLPYLHNMPEVLGASTLVVSRSGASSLAEITALGIPSILIPSPNVTNNHQEANARSVADAGAAKMIIERELSGAALFELIYAIMTDGQRLNEMSTAALKLGMPQSASLIVNELNHLIEKR</sequence>
<evidence type="ECO:0000256" key="1">
    <source>
        <dbReference type="ARBA" id="ARBA00022475"/>
    </source>
</evidence>
<feature type="domain" description="Glycosyl transferase family 28 C-terminal" evidence="12">
    <location>
        <begin position="190"/>
        <end position="353"/>
    </location>
</feature>
<dbReference type="SUPFAM" id="SSF53756">
    <property type="entry name" value="UDP-Glycosyltransferase/glycogen phosphorylase"/>
    <property type="match status" value="1"/>
</dbReference>
<keyword evidence="3 10" id="KW-0328">Glycosyltransferase</keyword>
<organism evidence="13 14">
    <name type="scientific">Paenibacillus oenotherae</name>
    <dbReference type="NCBI Taxonomy" id="1435645"/>
    <lineage>
        <taxon>Bacteria</taxon>
        <taxon>Bacillati</taxon>
        <taxon>Bacillota</taxon>
        <taxon>Bacilli</taxon>
        <taxon>Bacillales</taxon>
        <taxon>Paenibacillaceae</taxon>
        <taxon>Paenibacillus</taxon>
    </lineage>
</organism>
<dbReference type="PANTHER" id="PTHR21015:SF22">
    <property type="entry name" value="GLYCOSYLTRANSFERASE"/>
    <property type="match status" value="1"/>
</dbReference>
<proteinExistence type="inferred from homology"/>
<evidence type="ECO:0000313" key="14">
    <source>
        <dbReference type="Proteomes" id="UP000812277"/>
    </source>
</evidence>
<dbReference type="InterPro" id="IPR007235">
    <property type="entry name" value="Glyco_trans_28_C"/>
</dbReference>
<keyword evidence="7 10" id="KW-0472">Membrane</keyword>
<comment type="function">
    <text evidence="10">Cell wall formation. Catalyzes the transfer of a GlcNAc subunit on undecaprenyl-pyrophosphoryl-MurNAc-pentapeptide (lipid intermediate I) to form undecaprenyl-pyrophosphoryl-MurNAc-(pentapeptide)GlcNAc (lipid intermediate II).</text>
</comment>
<evidence type="ECO:0000256" key="4">
    <source>
        <dbReference type="ARBA" id="ARBA00022679"/>
    </source>
</evidence>
<comment type="similarity">
    <text evidence="10">Belongs to the glycosyltransferase 28 family. MurG subfamily.</text>
</comment>
<feature type="binding site" evidence="10">
    <location>
        <position position="124"/>
    </location>
    <ligand>
        <name>UDP-N-acetyl-alpha-D-glucosamine</name>
        <dbReference type="ChEBI" id="CHEBI:57705"/>
    </ligand>
</feature>
<evidence type="ECO:0000256" key="9">
    <source>
        <dbReference type="ARBA" id="ARBA00023316"/>
    </source>
</evidence>
<protein>
    <recommendedName>
        <fullName evidence="10">UDP-N-acetylglucosamine--N-acetylmuramyl-(pentapeptide) pyrophosphoryl-undecaprenol N-acetylglucosamine transferase</fullName>
        <ecNumber evidence="10">2.4.1.227</ecNumber>
    </recommendedName>
    <alternativeName>
        <fullName evidence="10">Undecaprenyl-PP-MurNAc-pentapeptide-UDPGlcNAc GlcNAc transferase</fullName>
    </alternativeName>
</protein>
<keyword evidence="14" id="KW-1185">Reference proteome</keyword>
<evidence type="ECO:0000256" key="3">
    <source>
        <dbReference type="ARBA" id="ARBA00022676"/>
    </source>
</evidence>
<dbReference type="HAMAP" id="MF_00033">
    <property type="entry name" value="MurG"/>
    <property type="match status" value="1"/>
</dbReference>
<evidence type="ECO:0000256" key="10">
    <source>
        <dbReference type="HAMAP-Rule" id="MF_00033"/>
    </source>
</evidence>
<comment type="subcellular location">
    <subcellularLocation>
        <location evidence="10">Cell membrane</location>
        <topology evidence="10">Peripheral membrane protein</topology>
        <orientation evidence="10">Cytoplasmic side</orientation>
    </subcellularLocation>
</comment>
<evidence type="ECO:0000313" key="13">
    <source>
        <dbReference type="EMBL" id="MBW7473648.1"/>
    </source>
</evidence>
<comment type="caution">
    <text evidence="10">Lacks conserved residue(s) required for the propagation of feature annotation.</text>
</comment>
<dbReference type="Pfam" id="PF04101">
    <property type="entry name" value="Glyco_tran_28_C"/>
    <property type="match status" value="1"/>
</dbReference>
<evidence type="ECO:0000256" key="2">
    <source>
        <dbReference type="ARBA" id="ARBA00022618"/>
    </source>
</evidence>
<dbReference type="PANTHER" id="PTHR21015">
    <property type="entry name" value="UDP-N-ACETYLGLUCOSAMINE--N-ACETYLMURAMYL-(PENTAPEPTIDE) PYROPHOSPHORYL-UNDECAPRENOL N-ACETYLGLUCOSAMINE TRANSFERASE 1"/>
    <property type="match status" value="1"/>
</dbReference>
<keyword evidence="1 10" id="KW-1003">Cell membrane</keyword>
<evidence type="ECO:0000259" key="11">
    <source>
        <dbReference type="Pfam" id="PF03033"/>
    </source>
</evidence>
<evidence type="ECO:0000259" key="12">
    <source>
        <dbReference type="Pfam" id="PF04101"/>
    </source>
</evidence>
<evidence type="ECO:0000256" key="7">
    <source>
        <dbReference type="ARBA" id="ARBA00023136"/>
    </source>
</evidence>
<feature type="domain" description="Glycosyltransferase family 28 N-terminal" evidence="11">
    <location>
        <begin position="3"/>
        <end position="142"/>
    </location>
</feature>
<dbReference type="EC" id="2.4.1.227" evidence="10"/>
<dbReference type="GO" id="GO:0016757">
    <property type="term" value="F:glycosyltransferase activity"/>
    <property type="evidence" value="ECO:0007669"/>
    <property type="project" value="UniProtKB-KW"/>
</dbReference>
<feature type="binding site" evidence="10">
    <location>
        <begin position="10"/>
        <end position="12"/>
    </location>
    <ligand>
        <name>UDP-N-acetyl-alpha-D-glucosamine</name>
        <dbReference type="ChEBI" id="CHEBI:57705"/>
    </ligand>
</feature>
<dbReference type="NCBIfam" id="TIGR01133">
    <property type="entry name" value="murG"/>
    <property type="match status" value="1"/>
</dbReference>
<gene>
    <name evidence="10 13" type="primary">murG</name>
    <name evidence="13" type="ORF">K0T92_02685</name>
</gene>
<dbReference type="Gene3D" id="3.40.50.2000">
    <property type="entry name" value="Glycogen Phosphorylase B"/>
    <property type="match status" value="2"/>
</dbReference>